<gene>
    <name evidence="2" type="ORF">BVC71_14275</name>
</gene>
<sequence length="273" mass="28233">MTTVNIIGAGKVGATFIQLIGAHSALQLGDVHSRRSDAVANLLEGYSSAHVAAAITDMRPADLWLITVPDDQISLVADALSYADVPASVALHCSGFLSSQALGSLASKGWHVGSCHPVRSFADPSTAAADFAGTYCGIEGDDAATHLANAFIDALGGHPFPVTTDSKAIYHAAAVFSNNFAVVLQAIAQEAWAEAGVPAEIAKALGDDLLNNAAVNIAQTDPRQALTGPAARGDMNVLQQQQAALTEWNSDIADLYAKLSKMAGRLKTNGQVT</sequence>
<organism evidence="2 3">
    <name type="scientific">Marivivens niveibacter</name>
    <dbReference type="NCBI Taxonomy" id="1930667"/>
    <lineage>
        <taxon>Bacteria</taxon>
        <taxon>Pseudomonadati</taxon>
        <taxon>Pseudomonadota</taxon>
        <taxon>Alphaproteobacteria</taxon>
        <taxon>Rhodobacterales</taxon>
        <taxon>Paracoccaceae</taxon>
        <taxon>Marivivens group</taxon>
        <taxon>Marivivens</taxon>
    </lineage>
</organism>
<reference evidence="2 3" key="1">
    <citation type="submission" date="2016-12" db="EMBL/GenBank/DDBJ databases">
        <title>The draft genome sequence of HSLHS2.</title>
        <authorList>
            <person name="Hu D."/>
            <person name="Wang L."/>
            <person name="Shao Z."/>
        </authorList>
    </citation>
    <scope>NUCLEOTIDE SEQUENCE [LARGE SCALE GENOMIC DNA]</scope>
    <source>
        <strain evidence="2">MCCC 1A06712</strain>
    </source>
</reference>
<dbReference type="Gene3D" id="3.40.50.720">
    <property type="entry name" value="NAD(P)-binding Rossmann-like Domain"/>
    <property type="match status" value="1"/>
</dbReference>
<dbReference type="PANTHER" id="PTHR40459">
    <property type="entry name" value="CONSERVED HYPOTHETICAL ALANINE AND LEUCINE RICH PROTEIN"/>
    <property type="match status" value="1"/>
</dbReference>
<proteinExistence type="predicted"/>
<comment type="caution">
    <text evidence="2">The sequence shown here is derived from an EMBL/GenBank/DDBJ whole genome shotgun (WGS) entry which is preliminary data.</text>
</comment>
<evidence type="ECO:0000259" key="1">
    <source>
        <dbReference type="Pfam" id="PF10728"/>
    </source>
</evidence>
<dbReference type="Gene3D" id="1.10.1040.20">
    <property type="entry name" value="ProC-like, C-terminal domain"/>
    <property type="match status" value="1"/>
</dbReference>
<dbReference type="PANTHER" id="PTHR40459:SF1">
    <property type="entry name" value="CONSERVED HYPOTHETICAL ALANINE AND LEUCINE RICH PROTEIN"/>
    <property type="match status" value="1"/>
</dbReference>
<evidence type="ECO:0000313" key="2">
    <source>
        <dbReference type="EMBL" id="OUD08334.1"/>
    </source>
</evidence>
<protein>
    <recommendedName>
        <fullName evidence="1">DUF2520 domain-containing protein</fullName>
    </recommendedName>
</protein>
<accession>A0A251WW93</accession>
<feature type="domain" description="DUF2520" evidence="1">
    <location>
        <begin position="134"/>
        <end position="261"/>
    </location>
</feature>
<keyword evidence="3" id="KW-1185">Reference proteome</keyword>
<dbReference type="InterPro" id="IPR036291">
    <property type="entry name" value="NAD(P)-bd_dom_sf"/>
</dbReference>
<dbReference type="RefSeq" id="WP_086452364.1">
    <property type="nucleotide sequence ID" value="NZ_MSPP01000006.1"/>
</dbReference>
<dbReference type="AlphaFoldDB" id="A0A251WW93"/>
<name>A0A251WW93_9RHOB</name>
<evidence type="ECO:0000313" key="3">
    <source>
        <dbReference type="Proteomes" id="UP000194664"/>
    </source>
</evidence>
<dbReference type="OrthoDB" id="8650434at2"/>
<dbReference type="Pfam" id="PF10728">
    <property type="entry name" value="DUF2520"/>
    <property type="match status" value="1"/>
</dbReference>
<dbReference type="InterPro" id="IPR018931">
    <property type="entry name" value="DUF2520"/>
</dbReference>
<dbReference type="Proteomes" id="UP000194664">
    <property type="component" value="Unassembled WGS sequence"/>
</dbReference>
<dbReference type="InterPro" id="IPR008927">
    <property type="entry name" value="6-PGluconate_DH-like_C_sf"/>
</dbReference>
<dbReference type="InterPro" id="IPR037108">
    <property type="entry name" value="TM1727-like_C_sf"/>
</dbReference>
<dbReference type="SUPFAM" id="SSF48179">
    <property type="entry name" value="6-phosphogluconate dehydrogenase C-terminal domain-like"/>
    <property type="match status" value="1"/>
</dbReference>
<dbReference type="SUPFAM" id="SSF51735">
    <property type="entry name" value="NAD(P)-binding Rossmann-fold domains"/>
    <property type="match status" value="1"/>
</dbReference>
<dbReference type="EMBL" id="MSPP01000006">
    <property type="protein sequence ID" value="OUD08334.1"/>
    <property type="molecule type" value="Genomic_DNA"/>
</dbReference>